<keyword evidence="2" id="KW-0413">Isomerase</keyword>
<dbReference type="InterPro" id="IPR029045">
    <property type="entry name" value="ClpP/crotonase-like_dom_sf"/>
</dbReference>
<accession>Q2NBB6</accession>
<name>Q2NBB6_ERYLH</name>
<dbReference type="Gene3D" id="1.10.12.10">
    <property type="entry name" value="Lyase 2-enoyl-coa Hydratase, Chain A, domain 2"/>
    <property type="match status" value="1"/>
</dbReference>
<gene>
    <name evidence="2" type="ordered locus">ELI_04665</name>
</gene>
<evidence type="ECO:0000313" key="2">
    <source>
        <dbReference type="EMBL" id="ABC63025.1"/>
    </source>
</evidence>
<dbReference type="Proteomes" id="UP000008808">
    <property type="component" value="Chromosome"/>
</dbReference>
<dbReference type="InterPro" id="IPR014748">
    <property type="entry name" value="Enoyl-CoA_hydra_C"/>
</dbReference>
<keyword evidence="3" id="KW-1185">Reference proteome</keyword>
<dbReference type="NCBIfam" id="NF006699">
    <property type="entry name" value="PRK09245.1"/>
    <property type="match status" value="1"/>
</dbReference>
<proteinExistence type="inferred from homology"/>
<comment type="similarity">
    <text evidence="1">Belongs to the enoyl-CoA hydratase/isomerase family.</text>
</comment>
<reference evidence="3" key="1">
    <citation type="journal article" date="2009" name="J. Bacteriol.">
        <title>Complete genome sequence of Erythrobacter litoralis HTCC2594.</title>
        <authorList>
            <person name="Oh H.M."/>
            <person name="Giovannoni S.J."/>
            <person name="Ferriera S."/>
            <person name="Johnson J."/>
            <person name="Cho J.C."/>
        </authorList>
    </citation>
    <scope>NUCLEOTIDE SEQUENCE [LARGE SCALE GENOMIC DNA]</scope>
    <source>
        <strain evidence="3">HTCC2594</strain>
    </source>
</reference>
<dbReference type="EMBL" id="CP000157">
    <property type="protein sequence ID" value="ABC63025.1"/>
    <property type="molecule type" value="Genomic_DNA"/>
</dbReference>
<dbReference type="Pfam" id="PF00378">
    <property type="entry name" value="ECH_1"/>
    <property type="match status" value="1"/>
</dbReference>
<dbReference type="AlphaFoldDB" id="Q2NBB6"/>
<protein>
    <submittedName>
        <fullName evidence="2">Putative enoyl-CoA hydratase/isomerase family protein</fullName>
    </submittedName>
</protein>
<dbReference type="GO" id="GO:0016853">
    <property type="term" value="F:isomerase activity"/>
    <property type="evidence" value="ECO:0007669"/>
    <property type="project" value="UniProtKB-KW"/>
</dbReference>
<evidence type="ECO:0000313" key="3">
    <source>
        <dbReference type="Proteomes" id="UP000008808"/>
    </source>
</evidence>
<dbReference type="Gene3D" id="3.90.226.10">
    <property type="entry name" value="2-enoyl-CoA Hydratase, Chain A, domain 1"/>
    <property type="match status" value="1"/>
</dbReference>
<dbReference type="SUPFAM" id="SSF52096">
    <property type="entry name" value="ClpP/crotonase"/>
    <property type="match status" value="1"/>
</dbReference>
<dbReference type="InterPro" id="IPR001753">
    <property type="entry name" value="Enoyl-CoA_hydra/iso"/>
</dbReference>
<dbReference type="HOGENOM" id="CLU_009834_7_2_5"/>
<dbReference type="CDD" id="cd06558">
    <property type="entry name" value="crotonase-like"/>
    <property type="match status" value="1"/>
</dbReference>
<evidence type="ECO:0000256" key="1">
    <source>
        <dbReference type="ARBA" id="ARBA00005254"/>
    </source>
</evidence>
<dbReference type="PANTHER" id="PTHR43459">
    <property type="entry name" value="ENOYL-COA HYDRATASE"/>
    <property type="match status" value="1"/>
</dbReference>
<dbReference type="PANTHER" id="PTHR43459:SF1">
    <property type="entry name" value="EG:BACN32G11.4 PROTEIN"/>
    <property type="match status" value="1"/>
</dbReference>
<dbReference type="STRING" id="314225.ELI_04665"/>
<organism evidence="2 3">
    <name type="scientific">Erythrobacter litoralis (strain HTCC2594)</name>
    <dbReference type="NCBI Taxonomy" id="314225"/>
    <lineage>
        <taxon>Bacteria</taxon>
        <taxon>Pseudomonadati</taxon>
        <taxon>Pseudomonadota</taxon>
        <taxon>Alphaproteobacteria</taxon>
        <taxon>Sphingomonadales</taxon>
        <taxon>Erythrobacteraceae</taxon>
        <taxon>Erythrobacter/Porphyrobacter group</taxon>
        <taxon>Erythrobacter</taxon>
    </lineage>
</organism>
<dbReference type="RefSeq" id="WP_011413861.1">
    <property type="nucleotide sequence ID" value="NC_007722.1"/>
</dbReference>
<dbReference type="KEGG" id="eli:ELI_04665"/>
<dbReference type="eggNOG" id="COG1024">
    <property type="taxonomic scope" value="Bacteria"/>
</dbReference>
<sequence>MGDFVKLEKHGKVAVLTLNSPETLNAIGTQEDCEDVIAALHAIGEDAGVSCAILTGTGKGFSAGGNIKAMKEKSGIGPREKPDETRSNYRRGVQRITRAFLDCEVPLIAAVNGHAVGLGCDLACLCDIRISAESAKYSASFIKVGIVPGDGGAWSLQRVVGYSQAAEMFLTGDRYSAEEAKSFGLVSRVVPDDQMLDTAMELAERIAANPARSLRLTKRLLREAQHSRMSDILELSAAYQALAHTTDDHGEAVDAFLEKREPNFTGG</sequence>